<proteinExistence type="predicted"/>
<protein>
    <submittedName>
        <fullName evidence="1">Uncharacterized protein</fullName>
    </submittedName>
</protein>
<dbReference type="AlphaFoldDB" id="A0AAD1RNX5"/>
<gene>
    <name evidence="1" type="ORF">PECUL_23A006790</name>
</gene>
<name>A0AAD1RNX5_PELCU</name>
<reference evidence="1" key="1">
    <citation type="submission" date="2022-03" db="EMBL/GenBank/DDBJ databases">
        <authorList>
            <person name="Alioto T."/>
            <person name="Alioto T."/>
            <person name="Gomez Garrido J."/>
        </authorList>
    </citation>
    <scope>NUCLEOTIDE SEQUENCE</scope>
</reference>
<keyword evidence="2" id="KW-1185">Reference proteome</keyword>
<sequence>MSGAPNMAKTACSRLYLEEKSDLLIKLDSLFDAFWQKLQLRSLLLATKDQPPYLPVQPSRRPSNQQKAIGPMATRIWRRRPHRHCVRKVARRHQLTRGKCTPGWGTPIQTDKRNATRHLTYHRLATLGLMISKVGGDCTMPTVGIG</sequence>
<accession>A0AAD1RNX5</accession>
<evidence type="ECO:0000313" key="2">
    <source>
        <dbReference type="Proteomes" id="UP001295444"/>
    </source>
</evidence>
<organism evidence="1 2">
    <name type="scientific">Pelobates cultripes</name>
    <name type="common">Western spadefoot toad</name>
    <dbReference type="NCBI Taxonomy" id="61616"/>
    <lineage>
        <taxon>Eukaryota</taxon>
        <taxon>Metazoa</taxon>
        <taxon>Chordata</taxon>
        <taxon>Craniata</taxon>
        <taxon>Vertebrata</taxon>
        <taxon>Euteleostomi</taxon>
        <taxon>Amphibia</taxon>
        <taxon>Batrachia</taxon>
        <taxon>Anura</taxon>
        <taxon>Pelobatoidea</taxon>
        <taxon>Pelobatidae</taxon>
        <taxon>Pelobates</taxon>
    </lineage>
</organism>
<evidence type="ECO:0000313" key="1">
    <source>
        <dbReference type="EMBL" id="CAH2274200.1"/>
    </source>
</evidence>
<dbReference type="EMBL" id="OW240914">
    <property type="protein sequence ID" value="CAH2274200.1"/>
    <property type="molecule type" value="Genomic_DNA"/>
</dbReference>
<dbReference type="Proteomes" id="UP001295444">
    <property type="component" value="Chromosome 03"/>
</dbReference>